<dbReference type="SUPFAM" id="SSF53822">
    <property type="entry name" value="Periplasmic binding protein-like I"/>
    <property type="match status" value="1"/>
</dbReference>
<dbReference type="Pfam" id="PF01650">
    <property type="entry name" value="Peptidase_C13"/>
    <property type="match status" value="1"/>
</dbReference>
<comment type="similarity">
    <text evidence="1">Belongs to the leucine-binding protein family.</text>
</comment>
<dbReference type="PANTHER" id="PTHR12000">
    <property type="entry name" value="HEMOGLOBINASE FAMILY MEMBER"/>
    <property type="match status" value="1"/>
</dbReference>
<organism evidence="4 5">
    <name type="scientific">Paralabilibaculum antarcticum</name>
    <dbReference type="NCBI Taxonomy" id="2912572"/>
    <lineage>
        <taxon>Bacteria</taxon>
        <taxon>Pseudomonadati</taxon>
        <taxon>Bacteroidota</taxon>
        <taxon>Bacteroidia</taxon>
        <taxon>Marinilabiliales</taxon>
        <taxon>Marinifilaceae</taxon>
        <taxon>Paralabilibaculum</taxon>
    </lineage>
</organism>
<sequence>MKHYIYLLLILMLCFSCENKEDIDEDLNTLESSFKVAVFMPLSGSMQSNWERSLEWVQTTINENNGVAGKKIDLEWFDSQAEDIDDLAERIAKDTSFIAAIGPFTSANAFKSIPYFIKNKKPLFIPTASSSEITTAYVGKDYIWRFVESDISQCKNLVLLAKEKNVKSIALVTGDDQYGMSFYNWFGFYAAEIGIEVTRVEQYNSEQTDISNEMQSALSSKPDLIVCIPSNIDQAVEMAKNWKSDSNNCQFLFSDLAYMPQLLDILGEDAEGIEGTVCIPDPKSGFEIEYEIKYGEKPLLASAQLYDALMLLAYGIEKSGGEGGEKLNDSIKKVVSGRGESAFWDDQSIVETLANIKSGLSPDIMGASSSLEYDNDFFLDILYSTYAHWQVNLGNFVSLNYYSDKGDKRYSNTSASWRTYASQIDDLQSGESYDLPEKKDLKVLLIASSKSWKNYRHQADVLAMYQHLKANGVSDDDIVLILEDDIAFHDKNKNQGSIMVENEGNNLYENIEIDYFLKDINADMIFDILSGNISKDTPIVLEATKQSNILFYNAGHGFPEGLRIDAINQQFISPEEFKAGLSSFNNKGNFRRMLIILESCYSGLMGEVIDFESPILCITAANKFEVSKAIKYSNYLNVWLSDNFSSHFLSEVINSPDISFSDLYTNLNQKVNGSHVGVYNEEHYGNMPHLQISEFFNP</sequence>
<dbReference type="InterPro" id="IPR001096">
    <property type="entry name" value="Peptidase_C13"/>
</dbReference>
<gene>
    <name evidence="4" type="ORF">L3049_17955</name>
</gene>
<dbReference type="Gene3D" id="3.40.50.1460">
    <property type="match status" value="1"/>
</dbReference>
<dbReference type="InterPro" id="IPR028081">
    <property type="entry name" value="Leu-bd"/>
</dbReference>
<protein>
    <submittedName>
        <fullName evidence="4">ABC transporter substrate-binding protein</fullName>
    </submittedName>
</protein>
<reference evidence="4 5" key="1">
    <citation type="submission" date="2022-01" db="EMBL/GenBank/DDBJ databases">
        <title>Labilibaculum sp. nov, a marine bacterium isolated from Antarctica.</title>
        <authorList>
            <person name="Dai W."/>
        </authorList>
    </citation>
    <scope>NUCLEOTIDE SEQUENCE [LARGE SCALE GENOMIC DNA]</scope>
    <source>
        <strain evidence="4 5">DW002</strain>
    </source>
</reference>
<dbReference type="Gene3D" id="3.40.50.2300">
    <property type="match status" value="2"/>
</dbReference>
<keyword evidence="5" id="KW-1185">Reference proteome</keyword>
<feature type="domain" description="Leucine-binding protein" evidence="3">
    <location>
        <begin position="34"/>
        <end position="333"/>
    </location>
</feature>
<dbReference type="Pfam" id="PF13458">
    <property type="entry name" value="Peripla_BP_6"/>
    <property type="match status" value="1"/>
</dbReference>
<name>A0ABT5VZX7_9BACT</name>
<comment type="caution">
    <text evidence="4">The sequence shown here is derived from an EMBL/GenBank/DDBJ whole genome shotgun (WGS) entry which is preliminary data.</text>
</comment>
<keyword evidence="2" id="KW-0732">Signal</keyword>
<dbReference type="PRINTS" id="PR00776">
    <property type="entry name" value="HEMOGLOBNASE"/>
</dbReference>
<evidence type="ECO:0000259" key="3">
    <source>
        <dbReference type="Pfam" id="PF13458"/>
    </source>
</evidence>
<evidence type="ECO:0000256" key="1">
    <source>
        <dbReference type="ARBA" id="ARBA00010062"/>
    </source>
</evidence>
<proteinExistence type="inferred from homology"/>
<dbReference type="Proteomes" id="UP001528920">
    <property type="component" value="Unassembled WGS sequence"/>
</dbReference>
<dbReference type="PANTHER" id="PTHR12000:SF42">
    <property type="entry name" value="LEGUMAIN"/>
    <property type="match status" value="1"/>
</dbReference>
<evidence type="ECO:0000313" key="5">
    <source>
        <dbReference type="Proteomes" id="UP001528920"/>
    </source>
</evidence>
<evidence type="ECO:0000256" key="2">
    <source>
        <dbReference type="ARBA" id="ARBA00022729"/>
    </source>
</evidence>
<dbReference type="RefSeq" id="WP_275111209.1">
    <property type="nucleotide sequence ID" value="NZ_JAKJSC010000006.1"/>
</dbReference>
<accession>A0ABT5VZX7</accession>
<dbReference type="EMBL" id="JAKJSC010000006">
    <property type="protein sequence ID" value="MDE5419879.1"/>
    <property type="molecule type" value="Genomic_DNA"/>
</dbReference>
<evidence type="ECO:0000313" key="4">
    <source>
        <dbReference type="EMBL" id="MDE5419879.1"/>
    </source>
</evidence>
<dbReference type="InterPro" id="IPR028082">
    <property type="entry name" value="Peripla_BP_I"/>
</dbReference>